<gene>
    <name evidence="1" type="ORF">EGR_10740</name>
</gene>
<comment type="caution">
    <text evidence="1">The sequence shown here is derived from an EMBL/GenBank/DDBJ whole genome shotgun (WGS) entry which is preliminary data.</text>
</comment>
<dbReference type="CTD" id="36346455"/>
<proteinExistence type="predicted"/>
<dbReference type="Gene3D" id="2.70.160.11">
    <property type="entry name" value="Hnrnp arginine n-methyltransferase1"/>
    <property type="match status" value="1"/>
</dbReference>
<dbReference type="AlphaFoldDB" id="W6U7P7"/>
<accession>W6U7P7</accession>
<protein>
    <submittedName>
        <fullName evidence="1">Uncharacterized protein</fullName>
    </submittedName>
</protein>
<keyword evidence="2" id="KW-1185">Reference proteome</keyword>
<name>W6U7P7_ECHGR</name>
<dbReference type="GeneID" id="36346455"/>
<organism evidence="1 2">
    <name type="scientific">Echinococcus granulosus</name>
    <name type="common">Hydatid tapeworm</name>
    <dbReference type="NCBI Taxonomy" id="6210"/>
    <lineage>
        <taxon>Eukaryota</taxon>
        <taxon>Metazoa</taxon>
        <taxon>Spiralia</taxon>
        <taxon>Lophotrochozoa</taxon>
        <taxon>Platyhelminthes</taxon>
        <taxon>Cestoda</taxon>
        <taxon>Eucestoda</taxon>
        <taxon>Cyclophyllidea</taxon>
        <taxon>Taeniidae</taxon>
        <taxon>Echinococcus</taxon>
        <taxon>Echinococcus granulosus group</taxon>
    </lineage>
</organism>
<evidence type="ECO:0000313" key="2">
    <source>
        <dbReference type="Proteomes" id="UP000019149"/>
    </source>
</evidence>
<sequence>MTSKFTLTTRSYVIYCARHTSSGRQTTVVVNLTGVSVIAVQQDFERRVHVDMIDARCVVTTTSKVATLDIATLSLEELSTHGVERVGKI</sequence>
<dbReference type="EMBL" id="APAU02000261">
    <property type="protein sequence ID" value="EUB54397.1"/>
    <property type="molecule type" value="Genomic_DNA"/>
</dbReference>
<dbReference type="RefSeq" id="XP_024345593.1">
    <property type="nucleotide sequence ID" value="XM_024499989.1"/>
</dbReference>
<dbReference type="Proteomes" id="UP000019149">
    <property type="component" value="Unassembled WGS sequence"/>
</dbReference>
<reference evidence="1 2" key="1">
    <citation type="journal article" date="2013" name="Nat. Genet.">
        <title>The genome of the hydatid tapeworm Echinococcus granulosus.</title>
        <authorList>
            <person name="Zheng H."/>
            <person name="Zhang W."/>
            <person name="Zhang L."/>
            <person name="Zhang Z."/>
            <person name="Li J."/>
            <person name="Lu G."/>
            <person name="Zhu Y."/>
            <person name="Wang Y."/>
            <person name="Huang Y."/>
            <person name="Liu J."/>
            <person name="Kang H."/>
            <person name="Chen J."/>
            <person name="Wang L."/>
            <person name="Chen A."/>
            <person name="Yu S."/>
            <person name="Gao Z."/>
            <person name="Jin L."/>
            <person name="Gu W."/>
            <person name="Wang Z."/>
            <person name="Zhao L."/>
            <person name="Shi B."/>
            <person name="Wen H."/>
            <person name="Lin R."/>
            <person name="Jones M.K."/>
            <person name="Brejova B."/>
            <person name="Vinar T."/>
            <person name="Zhao G."/>
            <person name="McManus D.P."/>
            <person name="Chen Z."/>
            <person name="Zhou Y."/>
            <person name="Wang S."/>
        </authorList>
    </citation>
    <scope>NUCLEOTIDE SEQUENCE [LARGE SCALE GENOMIC DNA]</scope>
</reference>
<evidence type="ECO:0000313" key="1">
    <source>
        <dbReference type="EMBL" id="EUB54397.1"/>
    </source>
</evidence>
<dbReference type="KEGG" id="egl:EGR_10740"/>